<protein>
    <recommendedName>
        <fullName evidence="5">Solute-binding protein family 5 domain-containing protein</fullName>
    </recommendedName>
</protein>
<dbReference type="GO" id="GO:1904680">
    <property type="term" value="F:peptide transmembrane transporter activity"/>
    <property type="evidence" value="ECO:0007669"/>
    <property type="project" value="TreeGrafter"/>
</dbReference>
<accession>A0A538SJ18</accession>
<dbReference type="InterPro" id="IPR000914">
    <property type="entry name" value="SBP_5_dom"/>
</dbReference>
<dbReference type="GO" id="GO:0015833">
    <property type="term" value="P:peptide transport"/>
    <property type="evidence" value="ECO:0007669"/>
    <property type="project" value="TreeGrafter"/>
</dbReference>
<evidence type="ECO:0000313" key="7">
    <source>
        <dbReference type="Proteomes" id="UP000317716"/>
    </source>
</evidence>
<dbReference type="Pfam" id="PF00496">
    <property type="entry name" value="SBP_bac_5"/>
    <property type="match status" value="1"/>
</dbReference>
<evidence type="ECO:0000256" key="3">
    <source>
        <dbReference type="ARBA" id="ARBA00022448"/>
    </source>
</evidence>
<organism evidence="6 7">
    <name type="scientific">Eiseniibacteriota bacterium</name>
    <dbReference type="NCBI Taxonomy" id="2212470"/>
    <lineage>
        <taxon>Bacteria</taxon>
        <taxon>Candidatus Eiseniibacteriota</taxon>
    </lineage>
</organism>
<proteinExistence type="inferred from homology"/>
<reference evidence="6 7" key="1">
    <citation type="journal article" date="2019" name="Nat. Microbiol.">
        <title>Mediterranean grassland soil C-N compound turnover is dependent on rainfall and depth, and is mediated by genomically divergent microorganisms.</title>
        <authorList>
            <person name="Diamond S."/>
            <person name="Andeer P.F."/>
            <person name="Li Z."/>
            <person name="Crits-Christoph A."/>
            <person name="Burstein D."/>
            <person name="Anantharaman K."/>
            <person name="Lane K.R."/>
            <person name="Thomas B.C."/>
            <person name="Pan C."/>
            <person name="Northen T.R."/>
            <person name="Banfield J.F."/>
        </authorList>
    </citation>
    <scope>NUCLEOTIDE SEQUENCE [LARGE SCALE GENOMIC DNA]</scope>
    <source>
        <strain evidence="6">WS_2</strain>
    </source>
</reference>
<evidence type="ECO:0000256" key="1">
    <source>
        <dbReference type="ARBA" id="ARBA00004196"/>
    </source>
</evidence>
<dbReference type="AlphaFoldDB" id="A0A538SJ18"/>
<gene>
    <name evidence="6" type="ORF">E6K72_10490</name>
</gene>
<dbReference type="EMBL" id="VBOS01000377">
    <property type="protein sequence ID" value="TMQ51358.1"/>
    <property type="molecule type" value="Genomic_DNA"/>
</dbReference>
<comment type="subcellular location">
    <subcellularLocation>
        <location evidence="1">Cell envelope</location>
    </subcellularLocation>
</comment>
<dbReference type="GO" id="GO:0030313">
    <property type="term" value="C:cell envelope"/>
    <property type="evidence" value="ECO:0007669"/>
    <property type="project" value="UniProtKB-SubCell"/>
</dbReference>
<keyword evidence="3" id="KW-0813">Transport</keyword>
<comment type="caution">
    <text evidence="6">The sequence shown here is derived from an EMBL/GenBank/DDBJ whole genome shotgun (WGS) entry which is preliminary data.</text>
</comment>
<evidence type="ECO:0000259" key="5">
    <source>
        <dbReference type="Pfam" id="PF00496"/>
    </source>
</evidence>
<dbReference type="SUPFAM" id="SSF53850">
    <property type="entry name" value="Periplasmic binding protein-like II"/>
    <property type="match status" value="1"/>
</dbReference>
<keyword evidence="4" id="KW-0732">Signal</keyword>
<sequence length="233" mass="26650">MAIDRDAIANDLLKGSREPWGNMTPTGYPGYEHPPGYRYDPVKARECLAKAGYPGGKGFRKLSILFNTSEDHRRIAEAIQAMWKDVLHIDVELTNQEWGSFMQALDGLQYDVARRSWIGDYLDPNTFLACWITRDGNNRSGWSNRRYDGLIHAAAREMDAHRRFAILREAEALLLDQGPALPVYHYSTNELVKPYVRGIYQTPLDIHPLTHVWIDREWRSSEPPAAMAEPGPR</sequence>
<dbReference type="Gene3D" id="3.40.190.10">
    <property type="entry name" value="Periplasmic binding protein-like II"/>
    <property type="match status" value="1"/>
</dbReference>
<dbReference type="Gene3D" id="3.10.105.10">
    <property type="entry name" value="Dipeptide-binding Protein, Domain 3"/>
    <property type="match status" value="1"/>
</dbReference>
<evidence type="ECO:0000313" key="6">
    <source>
        <dbReference type="EMBL" id="TMQ51358.1"/>
    </source>
</evidence>
<dbReference type="Proteomes" id="UP000317716">
    <property type="component" value="Unassembled WGS sequence"/>
</dbReference>
<evidence type="ECO:0000256" key="2">
    <source>
        <dbReference type="ARBA" id="ARBA00005695"/>
    </source>
</evidence>
<feature type="domain" description="Solute-binding protein family 5" evidence="5">
    <location>
        <begin position="1"/>
        <end position="136"/>
    </location>
</feature>
<dbReference type="PANTHER" id="PTHR30290">
    <property type="entry name" value="PERIPLASMIC BINDING COMPONENT OF ABC TRANSPORTER"/>
    <property type="match status" value="1"/>
</dbReference>
<name>A0A538SJ18_UNCEI</name>
<evidence type="ECO:0000256" key="4">
    <source>
        <dbReference type="ARBA" id="ARBA00022729"/>
    </source>
</evidence>
<dbReference type="PANTHER" id="PTHR30290:SF10">
    <property type="entry name" value="PERIPLASMIC OLIGOPEPTIDE-BINDING PROTEIN-RELATED"/>
    <property type="match status" value="1"/>
</dbReference>
<dbReference type="InterPro" id="IPR039424">
    <property type="entry name" value="SBP_5"/>
</dbReference>
<comment type="similarity">
    <text evidence="2">Belongs to the bacterial solute-binding protein 5 family.</text>
</comment>